<feature type="chain" id="PRO_5034866260" evidence="17">
    <location>
        <begin position="21"/>
        <end position="408"/>
    </location>
</feature>
<dbReference type="Proteomes" id="UP000654918">
    <property type="component" value="Unassembled WGS sequence"/>
</dbReference>
<gene>
    <name evidence="19" type="ORF">CPLU01_05285</name>
</gene>
<evidence type="ECO:0000256" key="7">
    <source>
        <dbReference type="ARBA" id="ARBA00022692"/>
    </source>
</evidence>
<comment type="caution">
    <text evidence="14">Lacks conserved residue(s) required for the propagation of feature annotation.</text>
</comment>
<reference evidence="19" key="1">
    <citation type="journal article" date="2020" name="Phytopathology">
        <title>Genome Sequence Resources of Colletotrichum truncatum, C. plurivorum, C. musicola, and C. sojae: Four Species Pathogenic to Soybean (Glycine max).</title>
        <authorList>
            <person name="Rogerio F."/>
            <person name="Boufleur T.R."/>
            <person name="Ciampi-Guillardi M."/>
            <person name="Sukno S.A."/>
            <person name="Thon M.R."/>
            <person name="Massola Junior N.S."/>
            <person name="Baroncelli R."/>
        </authorList>
    </citation>
    <scope>NUCLEOTIDE SEQUENCE</scope>
    <source>
        <strain evidence="19">LFN00145</strain>
    </source>
</reference>
<feature type="disulfide bond" evidence="14">
    <location>
        <begin position="30"/>
        <end position="70"/>
    </location>
</feature>
<keyword evidence="9 16" id="KW-1133">Transmembrane helix</keyword>
<evidence type="ECO:0000313" key="19">
    <source>
        <dbReference type="EMBL" id="KAF6833835.1"/>
    </source>
</evidence>
<feature type="transmembrane region" description="Helical" evidence="16">
    <location>
        <begin position="327"/>
        <end position="349"/>
    </location>
</feature>
<evidence type="ECO:0000256" key="17">
    <source>
        <dbReference type="SAM" id="SignalP"/>
    </source>
</evidence>
<feature type="transmembrane region" description="Helical" evidence="16">
    <location>
        <begin position="96"/>
        <end position="117"/>
    </location>
</feature>
<dbReference type="PANTHER" id="PTHR33048">
    <property type="entry name" value="PTH11-LIKE INTEGRAL MEMBRANE PROTEIN (AFU_ORTHOLOGUE AFUA_5G11245)"/>
    <property type="match status" value="1"/>
</dbReference>
<feature type="transmembrane region" description="Helical" evidence="16">
    <location>
        <begin position="295"/>
        <end position="315"/>
    </location>
</feature>
<keyword evidence="6" id="KW-0325">Glycoprotein</keyword>
<sequence>MVYSRVVALTLLGLSTLCSAQGTLMGIPDCAIDCMIKSLPETTCAPTNQTCLCADTKFSDAVTPCITASCTVKEALAVANTSVTQCERPATDQRAVIHWVSGVAMFLSAAFMAMRLVSRAAKFGAWGNDDTAVMVAFGRKKLFDVGLYVVITLLAKVGLGRDIWSLPTWQIPEFLKLMLVVEIMYVLAIAAAKSSILFFYCRIFPDRRFRNAVWAVQIVNALVALSFLIVFCAQCQPFSYFWTQWDGEHEGKCIDFATGGLVHLALHVAIDLAMLVLPITQIYSLQMDARRKAGVMAMFLTGIFVTIVTCLRIQGLAQDSKWINVSVTTLSMIILTHVEASVCITVACMPNGWQLLKIFSSHVVKMSTTLVSKKGSLASNNQASALGRELEDRPLKSPATESTAFPEE</sequence>
<feature type="signal peptide" evidence="17">
    <location>
        <begin position="1"/>
        <end position="20"/>
    </location>
</feature>
<dbReference type="PROSITE" id="PS52012">
    <property type="entry name" value="CFEM"/>
    <property type="match status" value="1"/>
</dbReference>
<keyword evidence="8 17" id="KW-0732">Signal</keyword>
<comment type="caution">
    <text evidence="19">The sequence shown here is derived from an EMBL/GenBank/DDBJ whole genome shotgun (WGS) entry which is preliminary data.</text>
</comment>
<evidence type="ECO:0000256" key="1">
    <source>
        <dbReference type="ARBA" id="ARBA00004141"/>
    </source>
</evidence>
<dbReference type="EMBL" id="WIGO01000054">
    <property type="protein sequence ID" value="KAF6833835.1"/>
    <property type="molecule type" value="Genomic_DNA"/>
</dbReference>
<evidence type="ECO:0000256" key="8">
    <source>
        <dbReference type="ARBA" id="ARBA00022729"/>
    </source>
</evidence>
<name>A0A8H6KMI4_9PEZI</name>
<evidence type="ECO:0000256" key="9">
    <source>
        <dbReference type="ARBA" id="ARBA00022989"/>
    </source>
</evidence>
<keyword evidence="5" id="KW-0964">Secreted</keyword>
<dbReference type="Pfam" id="PF05730">
    <property type="entry name" value="CFEM"/>
    <property type="match status" value="1"/>
</dbReference>
<accession>A0A8H6KMI4</accession>
<dbReference type="InterPro" id="IPR008427">
    <property type="entry name" value="Extracellular_membr_CFEM_dom"/>
</dbReference>
<feature type="transmembrane region" description="Helical" evidence="16">
    <location>
        <begin position="179"/>
        <end position="200"/>
    </location>
</feature>
<evidence type="ECO:0000256" key="12">
    <source>
        <dbReference type="ARBA" id="ARBA00023288"/>
    </source>
</evidence>
<evidence type="ECO:0000256" key="5">
    <source>
        <dbReference type="ARBA" id="ARBA00022525"/>
    </source>
</evidence>
<feature type="transmembrane region" description="Helical" evidence="16">
    <location>
        <begin position="142"/>
        <end position="159"/>
    </location>
</feature>
<evidence type="ECO:0000256" key="16">
    <source>
        <dbReference type="SAM" id="Phobius"/>
    </source>
</evidence>
<dbReference type="SMART" id="SM00747">
    <property type="entry name" value="CFEM"/>
    <property type="match status" value="1"/>
</dbReference>
<feature type="transmembrane region" description="Helical" evidence="16">
    <location>
        <begin position="261"/>
        <end position="283"/>
    </location>
</feature>
<evidence type="ECO:0000256" key="4">
    <source>
        <dbReference type="ARBA" id="ARBA00010031"/>
    </source>
</evidence>
<dbReference type="InterPro" id="IPR049326">
    <property type="entry name" value="Rhodopsin_dom_fungi"/>
</dbReference>
<feature type="compositionally biased region" description="Polar residues" evidence="15">
    <location>
        <begin position="399"/>
        <end position="408"/>
    </location>
</feature>
<organism evidence="19 20">
    <name type="scientific">Colletotrichum plurivorum</name>
    <dbReference type="NCBI Taxonomy" id="2175906"/>
    <lineage>
        <taxon>Eukaryota</taxon>
        <taxon>Fungi</taxon>
        <taxon>Dikarya</taxon>
        <taxon>Ascomycota</taxon>
        <taxon>Pezizomycotina</taxon>
        <taxon>Sordariomycetes</taxon>
        <taxon>Hypocreomycetidae</taxon>
        <taxon>Glomerellales</taxon>
        <taxon>Glomerellaceae</taxon>
        <taxon>Colletotrichum</taxon>
        <taxon>Colletotrichum orchidearum species complex</taxon>
    </lineage>
</organism>
<proteinExistence type="inferred from homology"/>
<evidence type="ECO:0000256" key="14">
    <source>
        <dbReference type="PROSITE-ProRule" id="PRU01356"/>
    </source>
</evidence>
<keyword evidence="10 16" id="KW-0472">Membrane</keyword>
<dbReference type="Pfam" id="PF20684">
    <property type="entry name" value="Fung_rhodopsin"/>
    <property type="match status" value="1"/>
</dbReference>
<keyword evidence="11 14" id="KW-1015">Disulfide bond</keyword>
<feature type="disulfide bond" evidence="14">
    <location>
        <begin position="53"/>
        <end position="86"/>
    </location>
</feature>
<evidence type="ECO:0000256" key="2">
    <source>
        <dbReference type="ARBA" id="ARBA00004589"/>
    </source>
</evidence>
<feature type="region of interest" description="Disordered" evidence="15">
    <location>
        <begin position="385"/>
        <end position="408"/>
    </location>
</feature>
<comment type="similarity">
    <text evidence="13">Belongs to the SAT4 family.</text>
</comment>
<evidence type="ECO:0000259" key="18">
    <source>
        <dbReference type="PROSITE" id="PS52012"/>
    </source>
</evidence>
<keyword evidence="12" id="KW-0449">Lipoprotein</keyword>
<evidence type="ECO:0000256" key="6">
    <source>
        <dbReference type="ARBA" id="ARBA00022622"/>
    </source>
</evidence>
<dbReference type="GO" id="GO:0098552">
    <property type="term" value="C:side of membrane"/>
    <property type="evidence" value="ECO:0007669"/>
    <property type="project" value="UniProtKB-KW"/>
</dbReference>
<keyword evidence="6" id="KW-0336">GPI-anchor</keyword>
<comment type="subcellular location">
    <subcellularLocation>
        <location evidence="2">Membrane</location>
        <topology evidence="2">Lipid-anchor</topology>
        <topology evidence="2">GPI-anchor</topology>
    </subcellularLocation>
    <subcellularLocation>
        <location evidence="1">Membrane</location>
        <topology evidence="1">Multi-pass membrane protein</topology>
    </subcellularLocation>
    <subcellularLocation>
        <location evidence="3">Secreted</location>
    </subcellularLocation>
</comment>
<evidence type="ECO:0000256" key="11">
    <source>
        <dbReference type="ARBA" id="ARBA00023157"/>
    </source>
</evidence>
<dbReference type="PANTHER" id="PTHR33048:SF143">
    <property type="entry name" value="EXTRACELLULAR MEMBRANE PROTEIN CFEM DOMAIN-CONTAINING PROTEIN-RELATED"/>
    <property type="match status" value="1"/>
</dbReference>
<dbReference type="GO" id="GO:0005576">
    <property type="term" value="C:extracellular region"/>
    <property type="evidence" value="ECO:0007669"/>
    <property type="project" value="UniProtKB-SubCell"/>
</dbReference>
<keyword evidence="20" id="KW-1185">Reference proteome</keyword>
<evidence type="ECO:0000256" key="10">
    <source>
        <dbReference type="ARBA" id="ARBA00023136"/>
    </source>
</evidence>
<feature type="disulfide bond" evidence="14">
    <location>
        <begin position="34"/>
        <end position="65"/>
    </location>
</feature>
<dbReference type="AlphaFoldDB" id="A0A8H6KMI4"/>
<evidence type="ECO:0000256" key="13">
    <source>
        <dbReference type="ARBA" id="ARBA00038359"/>
    </source>
</evidence>
<feature type="transmembrane region" description="Helical" evidence="16">
    <location>
        <begin position="212"/>
        <end position="241"/>
    </location>
</feature>
<evidence type="ECO:0000256" key="3">
    <source>
        <dbReference type="ARBA" id="ARBA00004613"/>
    </source>
</evidence>
<dbReference type="InterPro" id="IPR052337">
    <property type="entry name" value="SAT4-like"/>
</dbReference>
<keyword evidence="7 16" id="KW-0812">Transmembrane</keyword>
<feature type="domain" description="CFEM" evidence="18">
    <location>
        <begin position="1"/>
        <end position="113"/>
    </location>
</feature>
<feature type="disulfide bond" evidence="14">
    <location>
        <begin position="44"/>
        <end position="51"/>
    </location>
</feature>
<evidence type="ECO:0000256" key="15">
    <source>
        <dbReference type="SAM" id="MobiDB-lite"/>
    </source>
</evidence>
<evidence type="ECO:0000313" key="20">
    <source>
        <dbReference type="Proteomes" id="UP000654918"/>
    </source>
</evidence>
<protein>
    <submittedName>
        <fullName evidence="19">CFEM domain-containing protein (Integral membrane protein)</fullName>
    </submittedName>
</protein>
<comment type="similarity">
    <text evidence="4">Belongs to the RBT5 family.</text>
</comment>